<dbReference type="AlphaFoldDB" id="A0AAW0GEI3"/>
<dbReference type="Proteomes" id="UP001385951">
    <property type="component" value="Unassembled WGS sequence"/>
</dbReference>
<accession>A0AAW0GEI3</accession>
<gene>
    <name evidence="1" type="ORF">QCA50_005095</name>
</gene>
<sequence length="164" mass="18289">MARGCGLQRPPLLLPLPYPVYYPTPFTPYPILVLNLGTYRINMDGLSAAVNVGSAIDLSVKGLAYLAKYYSDVKTAEASLHEFKECLHQELQALKQLKTLYERLKGQEDLTPHSVECLHSLEHLFQEDSNHPESQVLLQGASRVGGVVEQAVFEEETILRLGTH</sequence>
<keyword evidence="2" id="KW-1185">Reference proteome</keyword>
<organism evidence="1 2">
    <name type="scientific">Cerrena zonata</name>
    <dbReference type="NCBI Taxonomy" id="2478898"/>
    <lineage>
        <taxon>Eukaryota</taxon>
        <taxon>Fungi</taxon>
        <taxon>Dikarya</taxon>
        <taxon>Basidiomycota</taxon>
        <taxon>Agaricomycotina</taxon>
        <taxon>Agaricomycetes</taxon>
        <taxon>Polyporales</taxon>
        <taxon>Cerrenaceae</taxon>
        <taxon>Cerrena</taxon>
    </lineage>
</organism>
<protein>
    <submittedName>
        <fullName evidence="1">Uncharacterized protein</fullName>
    </submittedName>
</protein>
<comment type="caution">
    <text evidence="1">The sequence shown here is derived from an EMBL/GenBank/DDBJ whole genome shotgun (WGS) entry which is preliminary data.</text>
</comment>
<reference evidence="1 2" key="1">
    <citation type="submission" date="2022-09" db="EMBL/GenBank/DDBJ databases">
        <authorList>
            <person name="Palmer J.M."/>
        </authorList>
    </citation>
    <scope>NUCLEOTIDE SEQUENCE [LARGE SCALE GENOMIC DNA]</scope>
    <source>
        <strain evidence="1 2">DSM 7382</strain>
    </source>
</reference>
<evidence type="ECO:0000313" key="2">
    <source>
        <dbReference type="Proteomes" id="UP001385951"/>
    </source>
</evidence>
<evidence type="ECO:0000313" key="1">
    <source>
        <dbReference type="EMBL" id="KAK7691695.1"/>
    </source>
</evidence>
<name>A0AAW0GEI3_9APHY</name>
<dbReference type="EMBL" id="JASBNA010000005">
    <property type="protein sequence ID" value="KAK7691695.1"/>
    <property type="molecule type" value="Genomic_DNA"/>
</dbReference>
<proteinExistence type="predicted"/>